<dbReference type="PANTHER" id="PTHR11829:SF388">
    <property type="entry name" value="FORK HEAD DOMAIN-CONTAINING PROTEIN L1-RELATED"/>
    <property type="match status" value="1"/>
</dbReference>
<dbReference type="PROSITE" id="PS00657">
    <property type="entry name" value="FORK_HEAD_1"/>
    <property type="match status" value="1"/>
</dbReference>
<evidence type="ECO:0000256" key="4">
    <source>
        <dbReference type="ARBA" id="ARBA00023163"/>
    </source>
</evidence>
<feature type="domain" description="Fork-head" evidence="8">
    <location>
        <begin position="90"/>
        <end position="184"/>
    </location>
</feature>
<dbReference type="SUPFAM" id="SSF46785">
    <property type="entry name" value="Winged helix' DNA-binding domain"/>
    <property type="match status" value="1"/>
</dbReference>
<dbReference type="AlphaFoldDB" id="A0A7I8VMS9"/>
<accession>A0A7I8VMS9</accession>
<evidence type="ECO:0000259" key="8">
    <source>
        <dbReference type="PROSITE" id="PS50039"/>
    </source>
</evidence>
<dbReference type="PROSITE" id="PS50039">
    <property type="entry name" value="FORK_HEAD_3"/>
    <property type="match status" value="1"/>
</dbReference>
<evidence type="ECO:0000256" key="3">
    <source>
        <dbReference type="ARBA" id="ARBA00023125"/>
    </source>
</evidence>
<proteinExistence type="predicted"/>
<evidence type="ECO:0000256" key="5">
    <source>
        <dbReference type="ARBA" id="ARBA00023242"/>
    </source>
</evidence>
<evidence type="ECO:0000256" key="1">
    <source>
        <dbReference type="ARBA" id="ARBA00004123"/>
    </source>
</evidence>
<dbReference type="GO" id="GO:0000981">
    <property type="term" value="F:DNA-binding transcription factor activity, RNA polymerase II-specific"/>
    <property type="evidence" value="ECO:0007669"/>
    <property type="project" value="TreeGrafter"/>
</dbReference>
<dbReference type="PANTHER" id="PTHR11829">
    <property type="entry name" value="FORKHEAD BOX PROTEIN"/>
    <property type="match status" value="1"/>
</dbReference>
<dbReference type="InterPro" id="IPR050211">
    <property type="entry name" value="FOX_domain-containing"/>
</dbReference>
<dbReference type="InterPro" id="IPR030456">
    <property type="entry name" value="TF_fork_head_CS_2"/>
</dbReference>
<dbReference type="InterPro" id="IPR036390">
    <property type="entry name" value="WH_DNA-bd_sf"/>
</dbReference>
<feature type="compositionally biased region" description="Low complexity" evidence="7">
    <location>
        <begin position="270"/>
        <end position="283"/>
    </location>
</feature>
<protein>
    <recommendedName>
        <fullName evidence="8">Fork-head domain-containing protein</fullName>
    </recommendedName>
</protein>
<dbReference type="CDD" id="cd20027">
    <property type="entry name" value="FH_FOXL1"/>
    <property type="match status" value="1"/>
</dbReference>
<dbReference type="InterPro" id="IPR036388">
    <property type="entry name" value="WH-like_DNA-bd_sf"/>
</dbReference>
<dbReference type="Gene3D" id="1.10.10.10">
    <property type="entry name" value="Winged helix-like DNA-binding domain superfamily/Winged helix DNA-binding domain"/>
    <property type="match status" value="1"/>
</dbReference>
<dbReference type="FunFam" id="1.10.10.10:FF:000016">
    <property type="entry name" value="Forkhead box protein I1"/>
    <property type="match status" value="1"/>
</dbReference>
<keyword evidence="10" id="KW-1185">Reference proteome</keyword>
<dbReference type="PROSITE" id="PS00658">
    <property type="entry name" value="FORK_HEAD_2"/>
    <property type="match status" value="1"/>
</dbReference>
<feature type="compositionally biased region" description="Basic and acidic residues" evidence="7">
    <location>
        <begin position="188"/>
        <end position="221"/>
    </location>
</feature>
<dbReference type="SMART" id="SM00339">
    <property type="entry name" value="FH"/>
    <property type="match status" value="1"/>
</dbReference>
<dbReference type="InterPro" id="IPR047514">
    <property type="entry name" value="FH_FOXL1"/>
</dbReference>
<dbReference type="GO" id="GO:0030154">
    <property type="term" value="P:cell differentiation"/>
    <property type="evidence" value="ECO:0007669"/>
    <property type="project" value="TreeGrafter"/>
</dbReference>
<evidence type="ECO:0000313" key="10">
    <source>
        <dbReference type="Proteomes" id="UP000549394"/>
    </source>
</evidence>
<keyword evidence="2" id="KW-0805">Transcription regulation</keyword>
<dbReference type="GO" id="GO:0005634">
    <property type="term" value="C:nucleus"/>
    <property type="evidence" value="ECO:0007669"/>
    <property type="project" value="UniProtKB-SubCell"/>
</dbReference>
<dbReference type="GO" id="GO:0009653">
    <property type="term" value="P:anatomical structure morphogenesis"/>
    <property type="evidence" value="ECO:0007669"/>
    <property type="project" value="TreeGrafter"/>
</dbReference>
<keyword evidence="3 6" id="KW-0238">DNA-binding</keyword>
<feature type="region of interest" description="Disordered" evidence="7">
    <location>
        <begin position="300"/>
        <end position="319"/>
    </location>
</feature>
<dbReference type="OrthoDB" id="5402974at2759"/>
<feature type="region of interest" description="Disordered" evidence="7">
    <location>
        <begin position="185"/>
        <end position="286"/>
    </location>
</feature>
<evidence type="ECO:0000256" key="7">
    <source>
        <dbReference type="SAM" id="MobiDB-lite"/>
    </source>
</evidence>
<gene>
    <name evidence="9" type="ORF">DGYR_LOCUS5600</name>
</gene>
<reference evidence="9 10" key="1">
    <citation type="submission" date="2020-08" db="EMBL/GenBank/DDBJ databases">
        <authorList>
            <person name="Hejnol A."/>
        </authorList>
    </citation>
    <scope>NUCLEOTIDE SEQUENCE [LARGE SCALE GENOMIC DNA]</scope>
</reference>
<dbReference type="GO" id="GO:0000978">
    <property type="term" value="F:RNA polymerase II cis-regulatory region sequence-specific DNA binding"/>
    <property type="evidence" value="ECO:0007669"/>
    <property type="project" value="TreeGrafter"/>
</dbReference>
<dbReference type="PRINTS" id="PR00053">
    <property type="entry name" value="FORKHEAD"/>
</dbReference>
<evidence type="ECO:0000256" key="6">
    <source>
        <dbReference type="PROSITE-ProRule" id="PRU00089"/>
    </source>
</evidence>
<keyword evidence="5 6" id="KW-0539">Nucleus</keyword>
<dbReference type="InterPro" id="IPR018122">
    <property type="entry name" value="TF_fork_head_CS_1"/>
</dbReference>
<dbReference type="Pfam" id="PF00250">
    <property type="entry name" value="Forkhead"/>
    <property type="match status" value="1"/>
</dbReference>
<comment type="subcellular location">
    <subcellularLocation>
        <location evidence="1 6">Nucleus</location>
    </subcellularLocation>
</comment>
<keyword evidence="4" id="KW-0804">Transcription</keyword>
<dbReference type="Proteomes" id="UP000549394">
    <property type="component" value="Unassembled WGS sequence"/>
</dbReference>
<feature type="DNA-binding region" description="Fork-head" evidence="6">
    <location>
        <begin position="90"/>
        <end position="184"/>
    </location>
</feature>
<organism evidence="9 10">
    <name type="scientific">Dimorphilus gyrociliatus</name>
    <dbReference type="NCBI Taxonomy" id="2664684"/>
    <lineage>
        <taxon>Eukaryota</taxon>
        <taxon>Metazoa</taxon>
        <taxon>Spiralia</taxon>
        <taxon>Lophotrochozoa</taxon>
        <taxon>Annelida</taxon>
        <taxon>Polychaeta</taxon>
        <taxon>Polychaeta incertae sedis</taxon>
        <taxon>Dinophilidae</taxon>
        <taxon>Dimorphilus</taxon>
    </lineage>
</organism>
<dbReference type="EMBL" id="CAJFCJ010000007">
    <property type="protein sequence ID" value="CAD5117029.1"/>
    <property type="molecule type" value="Genomic_DNA"/>
</dbReference>
<evidence type="ECO:0000256" key="2">
    <source>
        <dbReference type="ARBA" id="ARBA00023015"/>
    </source>
</evidence>
<sequence>MQPTGVAHRAYAHSGSMPMTNALGSSIMPSFFDQTHSPAVSCASAGYYSSAYAPSMASMYAPSPDRYMPRAHPYASYAASHQTTAKDMVKPPYSYIALIAMAIQSSPEKKATLNGIYQFIMERFPYYRENKQGWQNSIRHNLSLNDCFIKVARDDKKPGKGSYWTLDPDSYNMFDNGSYLRRRRRFKKQDLGKERDESDPKRLKDENNVNHDSGHDSDTGDVKPTLLELTPASPNQPLLPVKLESNSSSNDCRAVDDERTPPPPPPQAPQPQQQPQQQQQHQQSDACAGFSVENIMTSSSATAEGGGSQQFEQQQQQALSSTYRSSCSVNLSPFESHSHHQQQHVQPAPLDALHEMTGTDTTSSYGRSSWYGEGADMSSYSAIAASSMFDAQRLLYAQTETAANCSHLRSAYKMPPNSYSSSSSSPYDCVAKF</sequence>
<name>A0A7I8VMS9_9ANNE</name>
<comment type="caution">
    <text evidence="9">The sequence shown here is derived from an EMBL/GenBank/DDBJ whole genome shotgun (WGS) entry which is preliminary data.</text>
</comment>
<feature type="compositionally biased region" description="Low complexity" evidence="7">
    <location>
        <begin position="300"/>
        <end position="317"/>
    </location>
</feature>
<dbReference type="InterPro" id="IPR001766">
    <property type="entry name" value="Fork_head_dom"/>
</dbReference>
<evidence type="ECO:0000313" key="9">
    <source>
        <dbReference type="EMBL" id="CAD5117029.1"/>
    </source>
</evidence>